<organism evidence="1 2">
    <name type="scientific">Spiroplasma poulsonii</name>
    <dbReference type="NCBI Taxonomy" id="2138"/>
    <lineage>
        <taxon>Bacteria</taxon>
        <taxon>Bacillati</taxon>
        <taxon>Mycoplasmatota</taxon>
        <taxon>Mollicutes</taxon>
        <taxon>Entomoplasmatales</taxon>
        <taxon>Spiroplasmataceae</taxon>
        <taxon>Spiroplasma</taxon>
    </lineage>
</organism>
<dbReference type="STRING" id="2138.SMSRO_v1c12520"/>
<gene>
    <name evidence="1" type="ORF">SMSRO_SF013270</name>
</gene>
<evidence type="ECO:0000313" key="1">
    <source>
        <dbReference type="EMBL" id="PQM31492.1"/>
    </source>
</evidence>
<keyword evidence="2" id="KW-1185">Reference proteome</keyword>
<dbReference type="EMBL" id="JTLV02000001">
    <property type="protein sequence ID" value="PQM31492.1"/>
    <property type="molecule type" value="Genomic_DNA"/>
</dbReference>
<protein>
    <submittedName>
        <fullName evidence="1">Uncharacterized protein</fullName>
    </submittedName>
</protein>
<dbReference type="Proteomes" id="UP000031565">
    <property type="component" value="Unassembled WGS sequence"/>
</dbReference>
<evidence type="ECO:0000313" key="2">
    <source>
        <dbReference type="Proteomes" id="UP000031565"/>
    </source>
</evidence>
<dbReference type="AlphaFoldDB" id="A0A2P6FDJ5"/>
<name>A0A2P6FDJ5_9MOLU</name>
<sequence length="98" mass="11465">MGKINNISAVCSGCKAGLEIYLTKLLETYDINSEEITFFSYQHRQHRKILELKPIDVFRCNNQLFGFSLAGRSNPKFINNKRISWKVFQLHQKTITRN</sequence>
<proteinExistence type="predicted"/>
<dbReference type="RefSeq" id="WP_040093607.1">
    <property type="nucleotide sequence ID" value="NZ_PETF01000001.1"/>
</dbReference>
<comment type="caution">
    <text evidence="1">The sequence shown here is derived from an EMBL/GenBank/DDBJ whole genome shotgun (WGS) entry which is preliminary data.</text>
</comment>
<accession>A0A2P6FDJ5</accession>
<reference evidence="1 2" key="1">
    <citation type="journal article" date="2015" name="MBio">
        <title>Genome sequence of the Drosophila melanogaster male-killing Spiroplasma strain MSRO endosymbiont.</title>
        <authorList>
            <person name="Paredes J.C."/>
            <person name="Herren J.K."/>
            <person name="Schupfer F."/>
            <person name="Marin R."/>
            <person name="Claverol S."/>
            <person name="Kuo C.H."/>
            <person name="Lemaitre B."/>
            <person name="Beven L."/>
        </authorList>
    </citation>
    <scope>NUCLEOTIDE SEQUENCE [LARGE SCALE GENOMIC DNA]</scope>
    <source>
        <strain evidence="1 2">MSRO</strain>
    </source>
</reference>